<dbReference type="EC" id="2.4.1.-" evidence="8"/>
<feature type="transmembrane region" description="Helical" evidence="6">
    <location>
        <begin position="349"/>
        <end position="369"/>
    </location>
</feature>
<keyword evidence="5 6" id="KW-0472">Membrane</keyword>
<dbReference type="SUPFAM" id="SSF53448">
    <property type="entry name" value="Nucleotide-diphospho-sugar transferases"/>
    <property type="match status" value="1"/>
</dbReference>
<feature type="domain" description="Glycosyltransferase 2-like" evidence="7">
    <location>
        <begin position="50"/>
        <end position="227"/>
    </location>
</feature>
<keyword evidence="4 8" id="KW-0808">Transferase</keyword>
<keyword evidence="6" id="KW-1133">Transmembrane helix</keyword>
<gene>
    <name evidence="8" type="primary">pgaC_1</name>
    <name evidence="8" type="ORF">Enr10x_42500</name>
</gene>
<dbReference type="AlphaFoldDB" id="A0A517QBA1"/>
<keyword evidence="3 8" id="KW-0328">Glycosyltransferase</keyword>
<keyword evidence="9" id="KW-1185">Reference proteome</keyword>
<evidence type="ECO:0000259" key="7">
    <source>
        <dbReference type="Pfam" id="PF00535"/>
    </source>
</evidence>
<organism evidence="8 9">
    <name type="scientific">Gimesia panareensis</name>
    <dbReference type="NCBI Taxonomy" id="2527978"/>
    <lineage>
        <taxon>Bacteria</taxon>
        <taxon>Pseudomonadati</taxon>
        <taxon>Planctomycetota</taxon>
        <taxon>Planctomycetia</taxon>
        <taxon>Planctomycetales</taxon>
        <taxon>Planctomycetaceae</taxon>
        <taxon>Gimesia</taxon>
    </lineage>
</organism>
<feature type="transmembrane region" description="Helical" evidence="6">
    <location>
        <begin position="6"/>
        <end position="25"/>
    </location>
</feature>
<evidence type="ECO:0000256" key="4">
    <source>
        <dbReference type="ARBA" id="ARBA00022679"/>
    </source>
</evidence>
<comment type="subcellular location">
    <subcellularLocation>
        <location evidence="1">Cell membrane</location>
    </subcellularLocation>
</comment>
<protein>
    <submittedName>
        <fullName evidence="8">Poly-beta-1,6-N-acetyl-D-glucosamine synthase</fullName>
        <ecNumber evidence="8">2.4.1.-</ecNumber>
    </submittedName>
</protein>
<dbReference type="CDD" id="cd06423">
    <property type="entry name" value="CESA_like"/>
    <property type="match status" value="1"/>
</dbReference>
<dbReference type="Pfam" id="PF00535">
    <property type="entry name" value="Glycos_transf_2"/>
    <property type="match status" value="1"/>
</dbReference>
<feature type="transmembrane region" description="Helical" evidence="6">
    <location>
        <begin position="320"/>
        <end position="342"/>
    </location>
</feature>
<accession>A0A517QBA1</accession>
<evidence type="ECO:0000256" key="2">
    <source>
        <dbReference type="ARBA" id="ARBA00022475"/>
    </source>
</evidence>
<sequence>MSATLITIWGYTTIAFWFVLLGPSLMMMLRKRVSRCVPLTEIPAEWPRISVIVPAKDEAETLESNLNSLLASDYPDLEIIAVNDRSTDGTGAIMERVAARAAAETQVRMQVLHIEELPADWLGKSHAMYQGTQQATGELLLFTDGDIIFSPHAIADATRIFLKRKLDHLCLLPQLAQGSLIEMALITFFGFLLTGGTFLWLVPTRWNFAYLGIGAFNLIRRDVYEQIGGHATIKLDVLDDIKLGKLVKNHGYQQDFYLGIEELKVRWQPSAWGVITGVEKNSFASFQYSVIKLSLVTLLYILVFLLPFVMPFLFPLSQTIGFVITIVLLHLCYAAIGVLFAAGLRVTPFLLFASLALAFAIWRSAWIILKNGGVRWRDTIYPLDLLKRNLY</sequence>
<dbReference type="Proteomes" id="UP000315647">
    <property type="component" value="Chromosome"/>
</dbReference>
<keyword evidence="2" id="KW-1003">Cell membrane</keyword>
<evidence type="ECO:0000313" key="8">
    <source>
        <dbReference type="EMBL" id="QDT28903.1"/>
    </source>
</evidence>
<evidence type="ECO:0000313" key="9">
    <source>
        <dbReference type="Proteomes" id="UP000315647"/>
    </source>
</evidence>
<dbReference type="EMBL" id="CP037421">
    <property type="protein sequence ID" value="QDT28903.1"/>
    <property type="molecule type" value="Genomic_DNA"/>
</dbReference>
<feature type="transmembrane region" description="Helical" evidence="6">
    <location>
        <begin position="290"/>
        <end position="314"/>
    </location>
</feature>
<proteinExistence type="predicted"/>
<evidence type="ECO:0000256" key="6">
    <source>
        <dbReference type="SAM" id="Phobius"/>
    </source>
</evidence>
<dbReference type="GO" id="GO:0016757">
    <property type="term" value="F:glycosyltransferase activity"/>
    <property type="evidence" value="ECO:0007669"/>
    <property type="project" value="UniProtKB-KW"/>
</dbReference>
<dbReference type="InterPro" id="IPR001173">
    <property type="entry name" value="Glyco_trans_2-like"/>
</dbReference>
<keyword evidence="6" id="KW-0812">Transmembrane</keyword>
<evidence type="ECO:0000256" key="3">
    <source>
        <dbReference type="ARBA" id="ARBA00022676"/>
    </source>
</evidence>
<dbReference type="Gene3D" id="3.90.550.10">
    <property type="entry name" value="Spore Coat Polysaccharide Biosynthesis Protein SpsA, Chain A"/>
    <property type="match status" value="1"/>
</dbReference>
<dbReference type="InterPro" id="IPR029044">
    <property type="entry name" value="Nucleotide-diphossugar_trans"/>
</dbReference>
<reference evidence="8 9" key="1">
    <citation type="submission" date="2019-03" db="EMBL/GenBank/DDBJ databases">
        <title>Deep-cultivation of Planctomycetes and their phenomic and genomic characterization uncovers novel biology.</title>
        <authorList>
            <person name="Wiegand S."/>
            <person name="Jogler M."/>
            <person name="Boedeker C."/>
            <person name="Pinto D."/>
            <person name="Vollmers J."/>
            <person name="Rivas-Marin E."/>
            <person name="Kohn T."/>
            <person name="Peeters S.H."/>
            <person name="Heuer A."/>
            <person name="Rast P."/>
            <person name="Oberbeckmann S."/>
            <person name="Bunk B."/>
            <person name="Jeske O."/>
            <person name="Meyerdierks A."/>
            <person name="Storesund J.E."/>
            <person name="Kallscheuer N."/>
            <person name="Luecker S."/>
            <person name="Lage O.M."/>
            <person name="Pohl T."/>
            <person name="Merkel B.J."/>
            <person name="Hornburger P."/>
            <person name="Mueller R.-W."/>
            <person name="Bruemmer F."/>
            <person name="Labrenz M."/>
            <person name="Spormann A.M."/>
            <person name="Op den Camp H."/>
            <person name="Overmann J."/>
            <person name="Amann R."/>
            <person name="Jetten M.S.M."/>
            <person name="Mascher T."/>
            <person name="Medema M.H."/>
            <person name="Devos D.P."/>
            <person name="Kaster A.-K."/>
            <person name="Ovreas L."/>
            <person name="Rohde M."/>
            <person name="Galperin M.Y."/>
            <person name="Jogler C."/>
        </authorList>
    </citation>
    <scope>NUCLEOTIDE SEQUENCE [LARGE SCALE GENOMIC DNA]</scope>
    <source>
        <strain evidence="8 9">Enr10</strain>
    </source>
</reference>
<dbReference type="RefSeq" id="WP_145451218.1">
    <property type="nucleotide sequence ID" value="NZ_CP037421.1"/>
</dbReference>
<dbReference type="PANTHER" id="PTHR43646:SF2">
    <property type="entry name" value="GLYCOSYLTRANSFERASE 2-LIKE DOMAIN-CONTAINING PROTEIN"/>
    <property type="match status" value="1"/>
</dbReference>
<evidence type="ECO:0000256" key="5">
    <source>
        <dbReference type="ARBA" id="ARBA00023136"/>
    </source>
</evidence>
<feature type="transmembrane region" description="Helical" evidence="6">
    <location>
        <begin position="169"/>
        <end position="192"/>
    </location>
</feature>
<evidence type="ECO:0000256" key="1">
    <source>
        <dbReference type="ARBA" id="ARBA00004236"/>
    </source>
</evidence>
<dbReference type="GO" id="GO:0005886">
    <property type="term" value="C:plasma membrane"/>
    <property type="evidence" value="ECO:0007669"/>
    <property type="project" value="UniProtKB-SubCell"/>
</dbReference>
<dbReference type="PANTHER" id="PTHR43646">
    <property type="entry name" value="GLYCOSYLTRANSFERASE"/>
    <property type="match status" value="1"/>
</dbReference>
<name>A0A517QBA1_9PLAN</name>